<keyword evidence="2" id="KW-1185">Reference proteome</keyword>
<protein>
    <recommendedName>
        <fullName evidence="3">Flavodoxin-like fold domain-containing protein</fullName>
    </recommendedName>
</protein>
<accession>A0A096B6D7</accession>
<dbReference type="PATRIC" id="fig|742738.3.peg.2791"/>
<dbReference type="InterPro" id="IPR029039">
    <property type="entry name" value="Flavoprotein-like_sf"/>
</dbReference>
<evidence type="ECO:0008006" key="3">
    <source>
        <dbReference type="Google" id="ProtNLM"/>
    </source>
</evidence>
<proteinExistence type="predicted"/>
<dbReference type="RefSeq" id="WP_024723349.1">
    <property type="nucleotide sequence ID" value="NZ_KN174164.1"/>
</dbReference>
<dbReference type="Gene3D" id="3.40.50.360">
    <property type="match status" value="1"/>
</dbReference>
<reference evidence="1 2" key="1">
    <citation type="submission" date="2011-08" db="EMBL/GenBank/DDBJ databases">
        <title>The Genome Sequence of Clostridium orbiscindens 1_3_50AFAA.</title>
        <authorList>
            <consortium name="The Broad Institute Genome Sequencing Platform"/>
            <person name="Earl A."/>
            <person name="Ward D."/>
            <person name="Feldgarden M."/>
            <person name="Gevers D."/>
            <person name="Daigneault M."/>
            <person name="Strauss J."/>
            <person name="Allen-Vercoe E."/>
            <person name="Young S.K."/>
            <person name="Zeng Q."/>
            <person name="Gargeya S."/>
            <person name="Fitzgerald M."/>
            <person name="Haas B."/>
            <person name="Abouelleil A."/>
            <person name="Alvarado L."/>
            <person name="Arachchi H.M."/>
            <person name="Berlin A."/>
            <person name="Brown A."/>
            <person name="Chapman S.B."/>
            <person name="Chen Z."/>
            <person name="Dunbar C."/>
            <person name="Freedman E."/>
            <person name="Gearin G."/>
            <person name="Gellesch M."/>
            <person name="Goldberg J."/>
            <person name="Griggs A."/>
            <person name="Gujja S."/>
            <person name="Heiman D."/>
            <person name="Howarth C."/>
            <person name="Larson L."/>
            <person name="Lui A."/>
            <person name="MacDonald P.J.P."/>
            <person name="Montmayeur A."/>
            <person name="Murphy C."/>
            <person name="Neiman D."/>
            <person name="Pearson M."/>
            <person name="Priest M."/>
            <person name="Roberts A."/>
            <person name="Saif S."/>
            <person name="Shea T."/>
            <person name="Shenoy N."/>
            <person name="Sisk P."/>
            <person name="Stolte C."/>
            <person name="Sykes S."/>
            <person name="Wortman J."/>
            <person name="Nusbaum C."/>
            <person name="Birren B."/>
        </authorList>
    </citation>
    <scope>NUCLEOTIDE SEQUENCE [LARGE SCALE GENOMIC DNA]</scope>
    <source>
        <strain evidence="1 2">1_3_50AFAA</strain>
    </source>
</reference>
<dbReference type="Proteomes" id="UP000029585">
    <property type="component" value="Unassembled WGS sequence"/>
</dbReference>
<dbReference type="SUPFAM" id="SSF52218">
    <property type="entry name" value="Flavoproteins"/>
    <property type="match status" value="1"/>
</dbReference>
<dbReference type="HOGENOM" id="CLU_111116_0_0_9"/>
<organism evidence="1 2">
    <name type="scientific">Flavonifractor plautii 1_3_50AFAA</name>
    <dbReference type="NCBI Taxonomy" id="742738"/>
    <lineage>
        <taxon>Bacteria</taxon>
        <taxon>Bacillati</taxon>
        <taxon>Bacillota</taxon>
        <taxon>Clostridia</taxon>
        <taxon>Eubacteriales</taxon>
        <taxon>Oscillospiraceae</taxon>
        <taxon>Flavonifractor</taxon>
    </lineage>
</organism>
<comment type="caution">
    <text evidence="1">The sequence shown here is derived from an EMBL/GenBank/DDBJ whole genome shotgun (WGS) entry which is preliminary data.</text>
</comment>
<dbReference type="EMBL" id="ADLO01000084">
    <property type="protein sequence ID" value="KGF54556.1"/>
    <property type="molecule type" value="Genomic_DNA"/>
</dbReference>
<evidence type="ECO:0000313" key="2">
    <source>
        <dbReference type="Proteomes" id="UP000029585"/>
    </source>
</evidence>
<dbReference type="eggNOG" id="COG0655">
    <property type="taxonomic scope" value="Bacteria"/>
</dbReference>
<name>A0A096B6D7_FLAPL</name>
<sequence length="203" mass="22089">MVKLLIVNGSPRAPRSNSRRYAELFQARWKGEARYAALTAKNHAELAAAAADCTDLLLVFPLYADGLPAPLLRFLEFLEGAGPEHRPRISVLINCGFLEPHQNDVAVDMVRLFCLENGYPFGACLKIGGGEAILGTPFAFLVRRSIRALARAVAAGRSAELAVTMPLSPRSFVRASTRYWTQMGAANGCTPEQMASMDIEPQP</sequence>
<evidence type="ECO:0000313" key="1">
    <source>
        <dbReference type="EMBL" id="KGF54556.1"/>
    </source>
</evidence>
<gene>
    <name evidence="1" type="ORF">HMPREF9460_02715</name>
</gene>
<dbReference type="AlphaFoldDB" id="A0A096B6D7"/>